<feature type="domain" description="Helicase ATP-binding" evidence="10">
    <location>
        <begin position="40"/>
        <end position="217"/>
    </location>
</feature>
<dbReference type="CDD" id="cd18787">
    <property type="entry name" value="SF2_C_DEAD"/>
    <property type="match status" value="1"/>
</dbReference>
<evidence type="ECO:0000256" key="4">
    <source>
        <dbReference type="ARBA" id="ARBA00022806"/>
    </source>
</evidence>
<dbReference type="GO" id="GO:0006401">
    <property type="term" value="P:RNA catabolic process"/>
    <property type="evidence" value="ECO:0007669"/>
    <property type="project" value="UniProtKB-UniRule"/>
</dbReference>
<dbReference type="Gene3D" id="3.40.50.300">
    <property type="entry name" value="P-loop containing nucleotide triphosphate hydrolases"/>
    <property type="match status" value="2"/>
</dbReference>
<dbReference type="CDD" id="cd00268">
    <property type="entry name" value="DEADc"/>
    <property type="match status" value="1"/>
</dbReference>
<dbReference type="SUPFAM" id="SSF52540">
    <property type="entry name" value="P-loop containing nucleoside triphosphate hydrolases"/>
    <property type="match status" value="1"/>
</dbReference>
<comment type="catalytic activity">
    <reaction evidence="7">
        <text>ATP + H2O = ADP + phosphate + H(+)</text>
        <dbReference type="Rhea" id="RHEA:13065"/>
        <dbReference type="ChEBI" id="CHEBI:15377"/>
        <dbReference type="ChEBI" id="CHEBI:15378"/>
        <dbReference type="ChEBI" id="CHEBI:30616"/>
        <dbReference type="ChEBI" id="CHEBI:43474"/>
        <dbReference type="ChEBI" id="CHEBI:456216"/>
        <dbReference type="EC" id="3.6.4.13"/>
    </reaction>
</comment>
<evidence type="ECO:0000259" key="12">
    <source>
        <dbReference type="PROSITE" id="PS51195"/>
    </source>
</evidence>
<dbReference type="GO" id="GO:0016887">
    <property type="term" value="F:ATP hydrolysis activity"/>
    <property type="evidence" value="ECO:0007669"/>
    <property type="project" value="RHEA"/>
</dbReference>
<evidence type="ECO:0000256" key="3">
    <source>
        <dbReference type="ARBA" id="ARBA00022801"/>
    </source>
</evidence>
<keyword evidence="3 7" id="KW-0378">Hydrolase</keyword>
<feature type="domain" description="DEAD-box RNA helicase Q" evidence="12">
    <location>
        <begin position="9"/>
        <end position="37"/>
    </location>
</feature>
<dbReference type="InterPro" id="IPR011545">
    <property type="entry name" value="DEAD/DEAH_box_helicase_dom"/>
</dbReference>
<evidence type="ECO:0000256" key="7">
    <source>
        <dbReference type="HAMAP-Rule" id="MF_00661"/>
    </source>
</evidence>
<dbReference type="GO" id="GO:0003724">
    <property type="term" value="F:RNA helicase activity"/>
    <property type="evidence" value="ECO:0007669"/>
    <property type="project" value="UniProtKB-UniRule"/>
</dbReference>
<dbReference type="EC" id="3.6.4.13" evidence="7"/>
<dbReference type="GO" id="GO:0003723">
    <property type="term" value="F:RNA binding"/>
    <property type="evidence" value="ECO:0007669"/>
    <property type="project" value="UniProtKB-UniRule"/>
</dbReference>
<gene>
    <name evidence="7" type="primary">rhlB</name>
    <name evidence="13" type="ORF">FKY71_00950</name>
</gene>
<sequence length="424" mass="46890">MEQNHLSDTRFESLNLHESLLTGLKEAGFEHCTPIQAEALPIALKGGDVAGQAQTGTGKSAAFLLACMHRLMTTPVAEDKTGPWAIILAPTRELALQIHKDAERLGWFTGMDFACIYGGTGYESQRKALERGTDILIGTPGRIIDFYKQGVFSLDNIEVCILDEADRMFDMGFIADIRYLLRRMPPPDQRLNMLFSATLSERVRELAYEHMNEPESIKIESETITADRVRQTLYHVENTEKIGLLLGVLQQQDPTRTLIFVNTKRDADRVTGYLMGNDIKAAVISGDIPQNKREQLLGKFQSGDLPILVATDVAARGLHIPEVSHVINYDLPQDAEDYVHRIGRTARAGAAGEAISFACESYVYSLPDIEKYIDQKIPSEMAPPDLIATDIKAPARMDNRRSTGGNRRGSGGGNNRRPSSSSQS</sequence>
<dbReference type="InterPro" id="IPR050079">
    <property type="entry name" value="DEAD_box_RNA_helicase"/>
</dbReference>
<dbReference type="PANTHER" id="PTHR47959">
    <property type="entry name" value="ATP-DEPENDENT RNA HELICASE RHLE-RELATED"/>
    <property type="match status" value="1"/>
</dbReference>
<dbReference type="Proteomes" id="UP000315400">
    <property type="component" value="Unassembled WGS sequence"/>
</dbReference>
<dbReference type="InterPro" id="IPR001650">
    <property type="entry name" value="Helicase_C-like"/>
</dbReference>
<evidence type="ECO:0000256" key="5">
    <source>
        <dbReference type="ARBA" id="ARBA00022840"/>
    </source>
</evidence>
<evidence type="ECO:0000259" key="11">
    <source>
        <dbReference type="PROSITE" id="PS51194"/>
    </source>
</evidence>
<comment type="subcellular location">
    <subcellularLocation>
        <location evidence="7">Cytoplasm</location>
    </subcellularLocation>
</comment>
<feature type="domain" description="Helicase C-terminal" evidence="11">
    <location>
        <begin position="228"/>
        <end position="389"/>
    </location>
</feature>
<dbReference type="InterPro" id="IPR000629">
    <property type="entry name" value="RNA-helicase_DEAD-box_CS"/>
</dbReference>
<dbReference type="InterPro" id="IPR014001">
    <property type="entry name" value="Helicase_ATP-bd"/>
</dbReference>
<dbReference type="Pfam" id="PF00270">
    <property type="entry name" value="DEAD"/>
    <property type="match status" value="1"/>
</dbReference>
<dbReference type="PROSITE" id="PS51192">
    <property type="entry name" value="HELICASE_ATP_BIND_1"/>
    <property type="match status" value="1"/>
</dbReference>
<dbReference type="InterPro" id="IPR027417">
    <property type="entry name" value="P-loop_NTPase"/>
</dbReference>
<evidence type="ECO:0000256" key="6">
    <source>
        <dbReference type="ARBA" id="ARBA00022884"/>
    </source>
</evidence>
<evidence type="ECO:0000256" key="8">
    <source>
        <dbReference type="PROSITE-ProRule" id="PRU00552"/>
    </source>
</evidence>
<dbReference type="InterPro" id="IPR044742">
    <property type="entry name" value="DEAD/DEAH_RhlB"/>
</dbReference>
<dbReference type="EMBL" id="VIFK01000002">
    <property type="protein sequence ID" value="TQF01000.1"/>
    <property type="molecule type" value="Genomic_DNA"/>
</dbReference>
<dbReference type="PANTHER" id="PTHR47959:SF10">
    <property type="entry name" value="ATP-DEPENDENT RNA HELICASE RHLB"/>
    <property type="match status" value="1"/>
</dbReference>
<evidence type="ECO:0000256" key="1">
    <source>
        <dbReference type="ARBA" id="ARBA00022490"/>
    </source>
</evidence>
<keyword evidence="4 7" id="KW-0347">Helicase</keyword>
<dbReference type="Pfam" id="PF00271">
    <property type="entry name" value="Helicase_C"/>
    <property type="match status" value="1"/>
</dbReference>
<feature type="compositionally biased region" description="Low complexity" evidence="9">
    <location>
        <begin position="415"/>
        <end position="424"/>
    </location>
</feature>
<accession>A0A540VW59</accession>
<evidence type="ECO:0000256" key="9">
    <source>
        <dbReference type="SAM" id="MobiDB-lite"/>
    </source>
</evidence>
<comment type="similarity">
    <text evidence="7">Belongs to the DEAD box helicase family. RhlB subfamily.</text>
</comment>
<keyword evidence="6 7" id="KW-0694">RNA-binding</keyword>
<dbReference type="PROSITE" id="PS51194">
    <property type="entry name" value="HELICASE_CTER"/>
    <property type="match status" value="1"/>
</dbReference>
<keyword evidence="2 7" id="KW-0547">Nucleotide-binding</keyword>
<keyword evidence="1 7" id="KW-0963">Cytoplasm</keyword>
<keyword evidence="5 7" id="KW-0067">ATP-binding</keyword>
<reference evidence="13 14" key="1">
    <citation type="submission" date="2019-06" db="EMBL/GenBank/DDBJ databases">
        <title>Metagenome assembled Genome of Spiribacter salinus SL48-SHIP from the microbial mat of Salt Lake 48 (Novosibirsk region, Russia).</title>
        <authorList>
            <person name="Shipova A."/>
            <person name="Rozanov A.S."/>
            <person name="Bryanskaya A.V."/>
            <person name="Peltek S.E."/>
        </authorList>
    </citation>
    <scope>NUCLEOTIDE SEQUENCE [LARGE SCALE GENOMIC DNA]</scope>
    <source>
        <strain evidence="13">SL48-SHIP-2</strain>
    </source>
</reference>
<dbReference type="PROSITE" id="PS00039">
    <property type="entry name" value="DEAD_ATP_HELICASE"/>
    <property type="match status" value="1"/>
</dbReference>
<evidence type="ECO:0000313" key="14">
    <source>
        <dbReference type="Proteomes" id="UP000315400"/>
    </source>
</evidence>
<dbReference type="SMART" id="SM00487">
    <property type="entry name" value="DEXDc"/>
    <property type="match status" value="1"/>
</dbReference>
<dbReference type="STRING" id="1260251.SPISAL_02445"/>
<dbReference type="HAMAP" id="MF_00661">
    <property type="entry name" value="DEAD_helicase_RhlB"/>
    <property type="match status" value="1"/>
</dbReference>
<organism evidence="13 14">
    <name type="scientific">Spiribacter salinus</name>
    <dbReference type="NCBI Taxonomy" id="1335746"/>
    <lineage>
        <taxon>Bacteria</taxon>
        <taxon>Pseudomonadati</taxon>
        <taxon>Pseudomonadota</taxon>
        <taxon>Gammaproteobacteria</taxon>
        <taxon>Chromatiales</taxon>
        <taxon>Ectothiorhodospiraceae</taxon>
        <taxon>Spiribacter</taxon>
    </lineage>
</organism>
<evidence type="ECO:0000259" key="10">
    <source>
        <dbReference type="PROSITE" id="PS51192"/>
    </source>
</evidence>
<comment type="subunit">
    <text evidence="7">Component of the RNA degradosome, which is a multiprotein complex involved in RNA processing and mRNA degradation.</text>
</comment>
<dbReference type="PROSITE" id="PS51195">
    <property type="entry name" value="Q_MOTIF"/>
    <property type="match status" value="1"/>
</dbReference>
<protein>
    <recommendedName>
        <fullName evidence="7">ATP-dependent RNA helicase RhlB</fullName>
        <ecNumber evidence="7">3.6.4.13</ecNumber>
    </recommendedName>
</protein>
<proteinExistence type="inferred from homology"/>
<evidence type="ECO:0000313" key="13">
    <source>
        <dbReference type="EMBL" id="TQF01000.1"/>
    </source>
</evidence>
<name>A0A540VW59_9GAMM</name>
<comment type="function">
    <text evidence="7">DEAD-box RNA helicase involved in RNA degradation. Has RNA-dependent ATPase activity and unwinds double-stranded RNA.</text>
</comment>
<dbReference type="InterPro" id="IPR014014">
    <property type="entry name" value="RNA_helicase_DEAD_Q_motif"/>
</dbReference>
<dbReference type="GO" id="GO:0005524">
    <property type="term" value="F:ATP binding"/>
    <property type="evidence" value="ECO:0007669"/>
    <property type="project" value="UniProtKB-UniRule"/>
</dbReference>
<dbReference type="GO" id="GO:0005829">
    <property type="term" value="C:cytosol"/>
    <property type="evidence" value="ECO:0007669"/>
    <property type="project" value="TreeGrafter"/>
</dbReference>
<dbReference type="InterPro" id="IPR023554">
    <property type="entry name" value="RNA_helicase_ATP-dep_RhlB"/>
</dbReference>
<dbReference type="SMART" id="SM00490">
    <property type="entry name" value="HELICc"/>
    <property type="match status" value="1"/>
</dbReference>
<dbReference type="AlphaFoldDB" id="A0A540VW59"/>
<feature type="short sequence motif" description="Q motif" evidence="8">
    <location>
        <begin position="9"/>
        <end position="37"/>
    </location>
</feature>
<feature type="region of interest" description="Disordered" evidence="9">
    <location>
        <begin position="384"/>
        <end position="424"/>
    </location>
</feature>
<comment type="caution">
    <text evidence="13">The sequence shown here is derived from an EMBL/GenBank/DDBJ whole genome shotgun (WGS) entry which is preliminary data.</text>
</comment>
<evidence type="ECO:0000256" key="2">
    <source>
        <dbReference type="ARBA" id="ARBA00022741"/>
    </source>
</evidence>